<dbReference type="EMBL" id="CP036261">
    <property type="protein sequence ID" value="QDS90088.1"/>
    <property type="molecule type" value="Genomic_DNA"/>
</dbReference>
<dbReference type="Proteomes" id="UP000319557">
    <property type="component" value="Chromosome"/>
</dbReference>
<reference evidence="2 3" key="1">
    <citation type="submission" date="2019-02" db="EMBL/GenBank/DDBJ databases">
        <title>Deep-cultivation of Planctomycetes and their phenomic and genomic characterization uncovers novel biology.</title>
        <authorList>
            <person name="Wiegand S."/>
            <person name="Jogler M."/>
            <person name="Boedeker C."/>
            <person name="Pinto D."/>
            <person name="Vollmers J."/>
            <person name="Rivas-Marin E."/>
            <person name="Kohn T."/>
            <person name="Peeters S.H."/>
            <person name="Heuer A."/>
            <person name="Rast P."/>
            <person name="Oberbeckmann S."/>
            <person name="Bunk B."/>
            <person name="Jeske O."/>
            <person name="Meyerdierks A."/>
            <person name="Storesund J.E."/>
            <person name="Kallscheuer N."/>
            <person name="Luecker S."/>
            <person name="Lage O.M."/>
            <person name="Pohl T."/>
            <person name="Merkel B.J."/>
            <person name="Hornburger P."/>
            <person name="Mueller R.-W."/>
            <person name="Bruemmer F."/>
            <person name="Labrenz M."/>
            <person name="Spormann A.M."/>
            <person name="Op den Camp H."/>
            <person name="Overmann J."/>
            <person name="Amann R."/>
            <person name="Jetten M.S.M."/>
            <person name="Mascher T."/>
            <person name="Medema M.H."/>
            <person name="Devos D.P."/>
            <person name="Kaster A.-K."/>
            <person name="Ovreas L."/>
            <person name="Rohde M."/>
            <person name="Galperin M.Y."/>
            <person name="Jogler C."/>
        </authorList>
    </citation>
    <scope>NUCLEOTIDE SEQUENCE [LARGE SCALE GENOMIC DNA]</scope>
    <source>
        <strain evidence="2 3">EC9</strain>
    </source>
</reference>
<dbReference type="CDD" id="cd00158">
    <property type="entry name" value="RHOD"/>
    <property type="match status" value="1"/>
</dbReference>
<evidence type="ECO:0000313" key="2">
    <source>
        <dbReference type="EMBL" id="QDS90088.1"/>
    </source>
</evidence>
<dbReference type="PROSITE" id="PS50206">
    <property type="entry name" value="RHODANESE_3"/>
    <property type="match status" value="1"/>
</dbReference>
<protein>
    <recommendedName>
        <fullName evidence="1">Rhodanese domain-containing protein</fullName>
    </recommendedName>
</protein>
<proteinExistence type="predicted"/>
<dbReference type="AlphaFoldDB" id="A0A517M5E8"/>
<accession>A0A517M5E8</accession>
<dbReference type="KEGG" id="ruv:EC9_42920"/>
<dbReference type="InterPro" id="IPR036873">
    <property type="entry name" value="Rhodanese-like_dom_sf"/>
</dbReference>
<organism evidence="2 3">
    <name type="scientific">Rosistilla ulvae</name>
    <dbReference type="NCBI Taxonomy" id="1930277"/>
    <lineage>
        <taxon>Bacteria</taxon>
        <taxon>Pseudomonadati</taxon>
        <taxon>Planctomycetota</taxon>
        <taxon>Planctomycetia</taxon>
        <taxon>Pirellulales</taxon>
        <taxon>Pirellulaceae</taxon>
        <taxon>Rosistilla</taxon>
    </lineage>
</organism>
<evidence type="ECO:0000313" key="3">
    <source>
        <dbReference type="Proteomes" id="UP000319557"/>
    </source>
</evidence>
<keyword evidence="3" id="KW-1185">Reference proteome</keyword>
<dbReference type="SMART" id="SM00450">
    <property type="entry name" value="RHOD"/>
    <property type="match status" value="1"/>
</dbReference>
<dbReference type="Gene3D" id="3.40.250.10">
    <property type="entry name" value="Rhodanese-like domain"/>
    <property type="match status" value="1"/>
</dbReference>
<dbReference type="Pfam" id="PF00581">
    <property type="entry name" value="Rhodanese"/>
    <property type="match status" value="1"/>
</dbReference>
<gene>
    <name evidence="2" type="ORF">EC9_42920</name>
</gene>
<sequence length="208" mass="22536">MVGRESVANDLTMHATVTFNSATPSRRKILMYRNFMPLLIASLMLLAFVAQPAPAQLGSLFGFGPKVPTISTADLNKQLAAQRDAEAKAQAAGTTAPVPDFVVVDVRSDAEVNVSVIPGAITKAEFEKNQQQYQGRTVIAYCTVGGRSGKYAAQLAKDGVDVKNYKGSILKWVDAKLPLVTLEGQPTNRVHTYSDRYSVPAEYEQVTK</sequence>
<evidence type="ECO:0000259" key="1">
    <source>
        <dbReference type="PROSITE" id="PS50206"/>
    </source>
</evidence>
<dbReference type="SUPFAM" id="SSF52821">
    <property type="entry name" value="Rhodanese/Cell cycle control phosphatase"/>
    <property type="match status" value="1"/>
</dbReference>
<name>A0A517M5E8_9BACT</name>
<dbReference type="InterPro" id="IPR001763">
    <property type="entry name" value="Rhodanese-like_dom"/>
</dbReference>
<feature type="domain" description="Rhodanese" evidence="1">
    <location>
        <begin position="97"/>
        <end position="181"/>
    </location>
</feature>